<evidence type="ECO:0000313" key="10">
    <source>
        <dbReference type="EMBL" id="QNQ10631.1"/>
    </source>
</evidence>
<evidence type="ECO:0000256" key="2">
    <source>
        <dbReference type="ARBA" id="ARBA00005752"/>
    </source>
</evidence>
<dbReference type="RefSeq" id="WP_187762922.1">
    <property type="nucleotide sequence ID" value="NZ_CP061038.1"/>
</dbReference>
<dbReference type="InterPro" id="IPR014729">
    <property type="entry name" value="Rossmann-like_a/b/a_fold"/>
</dbReference>
<evidence type="ECO:0000256" key="4">
    <source>
        <dbReference type="ARBA" id="ARBA00022741"/>
    </source>
</evidence>
<dbReference type="Pfam" id="PF00733">
    <property type="entry name" value="Asn_synthase"/>
    <property type="match status" value="1"/>
</dbReference>
<evidence type="ECO:0000256" key="6">
    <source>
        <dbReference type="ARBA" id="ARBA00022962"/>
    </source>
</evidence>
<dbReference type="AlphaFoldDB" id="A0A7H0LLS8"/>
<keyword evidence="4 8" id="KW-0547">Nucleotide-binding</keyword>
<dbReference type="InterPro" id="IPR006426">
    <property type="entry name" value="Asn_synth_AEB"/>
</dbReference>
<dbReference type="PROSITE" id="PS51278">
    <property type="entry name" value="GATASE_TYPE_2"/>
    <property type="match status" value="1"/>
</dbReference>
<dbReference type="CDD" id="cd00712">
    <property type="entry name" value="AsnB"/>
    <property type="match status" value="1"/>
</dbReference>
<name>A0A7H0LLS8_9SPHN</name>
<dbReference type="PIRSF" id="PIRSF001589">
    <property type="entry name" value="Asn_synthetase_glu-h"/>
    <property type="match status" value="1"/>
</dbReference>
<keyword evidence="6" id="KW-0315">Glutamine amidotransferase</keyword>
<evidence type="ECO:0000313" key="11">
    <source>
        <dbReference type="Proteomes" id="UP000516148"/>
    </source>
</evidence>
<dbReference type="SUPFAM" id="SSF56235">
    <property type="entry name" value="N-terminal nucleophile aminohydrolases (Ntn hydrolases)"/>
    <property type="match status" value="1"/>
</dbReference>
<dbReference type="Gene3D" id="3.60.20.10">
    <property type="entry name" value="Glutamine Phosphoribosylpyrophosphate, subunit 1, domain 1"/>
    <property type="match status" value="1"/>
</dbReference>
<keyword evidence="11" id="KW-1185">Reference proteome</keyword>
<dbReference type="PANTHER" id="PTHR43284:SF1">
    <property type="entry name" value="ASPARAGINE SYNTHETASE"/>
    <property type="match status" value="1"/>
</dbReference>
<evidence type="ECO:0000259" key="9">
    <source>
        <dbReference type="PROSITE" id="PS51278"/>
    </source>
</evidence>
<evidence type="ECO:0000256" key="5">
    <source>
        <dbReference type="ARBA" id="ARBA00022840"/>
    </source>
</evidence>
<proteinExistence type="inferred from homology"/>
<dbReference type="GO" id="GO:0004066">
    <property type="term" value="F:asparagine synthase (glutamine-hydrolyzing) activity"/>
    <property type="evidence" value="ECO:0007669"/>
    <property type="project" value="UniProtKB-EC"/>
</dbReference>
<gene>
    <name evidence="10" type="ORF">H3Z74_05370</name>
</gene>
<dbReference type="KEGG" id="spap:H3Z74_05370"/>
<dbReference type="PANTHER" id="PTHR43284">
    <property type="entry name" value="ASPARAGINE SYNTHETASE (GLUTAMINE-HYDROLYZING)"/>
    <property type="match status" value="1"/>
</dbReference>
<dbReference type="GO" id="GO:0005829">
    <property type="term" value="C:cytosol"/>
    <property type="evidence" value="ECO:0007669"/>
    <property type="project" value="TreeGrafter"/>
</dbReference>
<dbReference type="SUPFAM" id="SSF52402">
    <property type="entry name" value="Adenine nucleotide alpha hydrolases-like"/>
    <property type="match status" value="1"/>
</dbReference>
<evidence type="ECO:0000256" key="3">
    <source>
        <dbReference type="ARBA" id="ARBA00012737"/>
    </source>
</evidence>
<dbReference type="EC" id="6.3.5.4" evidence="3"/>
<comment type="pathway">
    <text evidence="1">Amino-acid biosynthesis; L-asparagine biosynthesis; L-asparagine from L-aspartate (L-Gln route): step 1/1.</text>
</comment>
<organism evidence="10 11">
    <name type="scientific">Sphingomonas alpina</name>
    <dbReference type="NCBI Taxonomy" id="653931"/>
    <lineage>
        <taxon>Bacteria</taxon>
        <taxon>Pseudomonadati</taxon>
        <taxon>Pseudomonadota</taxon>
        <taxon>Alphaproteobacteria</taxon>
        <taxon>Sphingomonadales</taxon>
        <taxon>Sphingomonadaceae</taxon>
        <taxon>Sphingomonas</taxon>
    </lineage>
</organism>
<comment type="similarity">
    <text evidence="2">Belongs to the asparagine synthetase family.</text>
</comment>
<reference evidence="10 11" key="1">
    <citation type="submission" date="2020-09" db="EMBL/GenBank/DDBJ databases">
        <title>Sphingomonas sp., a new species isolated from pork steak.</title>
        <authorList>
            <person name="Heidler von Heilborn D."/>
        </authorList>
    </citation>
    <scope>NUCLEOTIDE SEQUENCE [LARGE SCALE GENOMIC DNA]</scope>
    <source>
        <strain evidence="11">S8-3T</strain>
    </source>
</reference>
<dbReference type="GO" id="GO:0006529">
    <property type="term" value="P:asparagine biosynthetic process"/>
    <property type="evidence" value="ECO:0007669"/>
    <property type="project" value="InterPro"/>
</dbReference>
<comment type="catalytic activity">
    <reaction evidence="7">
        <text>L-aspartate + L-glutamine + ATP + H2O = L-asparagine + L-glutamate + AMP + diphosphate + H(+)</text>
        <dbReference type="Rhea" id="RHEA:12228"/>
        <dbReference type="ChEBI" id="CHEBI:15377"/>
        <dbReference type="ChEBI" id="CHEBI:15378"/>
        <dbReference type="ChEBI" id="CHEBI:29985"/>
        <dbReference type="ChEBI" id="CHEBI:29991"/>
        <dbReference type="ChEBI" id="CHEBI:30616"/>
        <dbReference type="ChEBI" id="CHEBI:33019"/>
        <dbReference type="ChEBI" id="CHEBI:58048"/>
        <dbReference type="ChEBI" id="CHEBI:58359"/>
        <dbReference type="ChEBI" id="CHEBI:456215"/>
        <dbReference type="EC" id="6.3.5.4"/>
    </reaction>
</comment>
<dbReference type="InterPro" id="IPR017932">
    <property type="entry name" value="GATase_2_dom"/>
</dbReference>
<dbReference type="InterPro" id="IPR029055">
    <property type="entry name" value="Ntn_hydrolases_N"/>
</dbReference>
<dbReference type="EMBL" id="CP061038">
    <property type="protein sequence ID" value="QNQ10631.1"/>
    <property type="molecule type" value="Genomic_DNA"/>
</dbReference>
<evidence type="ECO:0000256" key="7">
    <source>
        <dbReference type="ARBA" id="ARBA00048741"/>
    </source>
</evidence>
<dbReference type="GO" id="GO:0005524">
    <property type="term" value="F:ATP binding"/>
    <property type="evidence" value="ECO:0007669"/>
    <property type="project" value="UniProtKB-KW"/>
</dbReference>
<dbReference type="InterPro" id="IPR001962">
    <property type="entry name" value="Asn_synthase"/>
</dbReference>
<accession>A0A7H0LLS8</accession>
<feature type="binding site" evidence="8">
    <location>
        <position position="98"/>
    </location>
    <ligand>
        <name>L-glutamine</name>
        <dbReference type="ChEBI" id="CHEBI:58359"/>
    </ligand>
</feature>
<dbReference type="Pfam" id="PF13537">
    <property type="entry name" value="GATase_7"/>
    <property type="match status" value="1"/>
</dbReference>
<dbReference type="Gene3D" id="3.40.50.620">
    <property type="entry name" value="HUPs"/>
    <property type="match status" value="2"/>
</dbReference>
<dbReference type="Proteomes" id="UP000516148">
    <property type="component" value="Chromosome"/>
</dbReference>
<evidence type="ECO:0000256" key="1">
    <source>
        <dbReference type="ARBA" id="ARBA00005187"/>
    </source>
</evidence>
<feature type="domain" description="Glutamine amidotransferase type-2" evidence="9">
    <location>
        <begin position="2"/>
        <end position="212"/>
    </location>
</feature>
<evidence type="ECO:0000256" key="8">
    <source>
        <dbReference type="PIRSR" id="PIRSR001589-2"/>
    </source>
</evidence>
<dbReference type="InterPro" id="IPR033738">
    <property type="entry name" value="AsnB_N"/>
</dbReference>
<dbReference type="InterPro" id="IPR051786">
    <property type="entry name" value="ASN_synthetase/amidase"/>
</dbReference>
<sequence>MSAIFGVIRTDGAPVSEREIGRMANTLAHRGPDGRHIAVHDGVGMGHCLLRVNREDWYEAQPIRDGGVTLVADMRLDNREVLADELGIADARLCDMPDSAILLAAYRRWGDACAEHLLGDFTFAIWDSGTRRLLLGRDHMGQRGVYYYHGEGLFVFATEVKALWAVEGVPRRLSEKMIGRRLLFPVDHEPGATLYAGVAMLPGGMTLSLNSDGSVLTRRYWEPHPGVEHLGRDDAYYLETYRAILTEAVACRVRRLARQPALLFSGGFDSGGIAALAGPIVAAQGRRIVAVCSALEAGERRAVRDARAAVEAFRPYPYLEISYYVRGNDTIFSDLEGSFSATDDSAGTAYVRRGLYRLAAESGARLVLDGMGGDYTVNVRAGAMLGRMLLRCRLGAFVSEARARRRATGRSWPRIWREDVMPALMPLKLSAAIQSLRRRGQPFWRMRPINAEFAGSLFAQGVIDPSRLRMARSVHDRWHQRWLSLLRKAAAMVPVQSTLAAIEGLDFSRPYHDRRIVEFGLAIPERLQFREGLERYLARHALADILPHRLLISGPGNDAEDPDSFRMACECAPSALAEARTLDHAGRVSRYVDFEKLAAMIVDPKEERMADHRALQIAMRTVALARFIAWFDKANR</sequence>
<keyword evidence="5 8" id="KW-0067">ATP-binding</keyword>
<protein>
    <recommendedName>
        <fullName evidence="3">asparagine synthase (glutamine-hydrolyzing)</fullName>
        <ecNumber evidence="3">6.3.5.4</ecNumber>
    </recommendedName>
</protein>